<dbReference type="EMBL" id="FOAW01000006">
    <property type="protein sequence ID" value="SEL13285.1"/>
    <property type="molecule type" value="Genomic_DNA"/>
</dbReference>
<reference evidence="2" key="1">
    <citation type="submission" date="2016-10" db="EMBL/GenBank/DDBJ databases">
        <authorList>
            <person name="Varghese N."/>
            <person name="Submissions S."/>
        </authorList>
    </citation>
    <scope>NUCLEOTIDE SEQUENCE [LARGE SCALE GENOMIC DNA]</scope>
    <source>
        <strain evidence="2">DSM 44675</strain>
    </source>
</reference>
<organism evidence="1 2">
    <name type="scientific">Rhodococcus maanshanensis</name>
    <dbReference type="NCBI Taxonomy" id="183556"/>
    <lineage>
        <taxon>Bacteria</taxon>
        <taxon>Bacillati</taxon>
        <taxon>Actinomycetota</taxon>
        <taxon>Actinomycetes</taxon>
        <taxon>Mycobacteriales</taxon>
        <taxon>Nocardiaceae</taxon>
        <taxon>Rhodococcus</taxon>
    </lineage>
</organism>
<proteinExistence type="predicted"/>
<keyword evidence="2" id="KW-1185">Reference proteome</keyword>
<dbReference type="Proteomes" id="UP000198677">
    <property type="component" value="Unassembled WGS sequence"/>
</dbReference>
<evidence type="ECO:0000313" key="1">
    <source>
        <dbReference type="EMBL" id="SEL13285.1"/>
    </source>
</evidence>
<protein>
    <submittedName>
        <fullName evidence="1">Uncharacterized protein</fullName>
    </submittedName>
</protein>
<accession>A0A1H7MRG6</accession>
<dbReference type="AlphaFoldDB" id="A0A1H7MRG6"/>
<name>A0A1H7MRG6_9NOCA</name>
<sequence>MAVARFNYRLARLPLQLIEDVGVTRLREGAAIRLAYERMLIYCDRAAAYVLHDGSAAMRARDLRAQTNPARIALVLEQRQAEQQEQDKDVAEVHLLRGHRAKFVHRHQAYLGESPPSP</sequence>
<gene>
    <name evidence="1" type="ORF">SAMN05444583_106102</name>
</gene>
<evidence type="ECO:0000313" key="2">
    <source>
        <dbReference type="Proteomes" id="UP000198677"/>
    </source>
</evidence>